<reference evidence="3" key="1">
    <citation type="submission" date="2022-11" db="UniProtKB">
        <authorList>
            <consortium name="WormBaseParasite"/>
        </authorList>
    </citation>
    <scope>IDENTIFICATION</scope>
</reference>
<dbReference type="PANTHER" id="PTHR46504">
    <property type="entry name" value="TRNASE Z TRZ1"/>
    <property type="match status" value="1"/>
</dbReference>
<proteinExistence type="predicted"/>
<dbReference type="Gene3D" id="3.60.15.10">
    <property type="entry name" value="Ribonuclease Z/Hydroxyacylglutathione hydrolase-like"/>
    <property type="match status" value="1"/>
</dbReference>
<dbReference type="SUPFAM" id="SSF56281">
    <property type="entry name" value="Metallo-hydrolase/oxidoreductase"/>
    <property type="match status" value="1"/>
</dbReference>
<dbReference type="WBParaSite" id="maker-E.canG7_contigs_3209-snap-gene-0.33-mRNA-1">
    <property type="protein sequence ID" value="maker-E.canG7_contigs_3209-snap-gene-0.33-mRNA-1"/>
    <property type="gene ID" value="EcG7_05850"/>
</dbReference>
<evidence type="ECO:0000259" key="1">
    <source>
        <dbReference type="Pfam" id="PF12706"/>
    </source>
</evidence>
<name>A0A915EYF6_9CEST</name>
<accession>A0A915EYF6</accession>
<feature type="domain" description="Metallo-beta-lactamase" evidence="1">
    <location>
        <begin position="47"/>
        <end position="231"/>
    </location>
</feature>
<dbReference type="AlphaFoldDB" id="A0A915EYF6"/>
<dbReference type="InterPro" id="IPR036866">
    <property type="entry name" value="RibonucZ/Hydroxyglut_hydro"/>
</dbReference>
<dbReference type="PANTHER" id="PTHR46504:SF2">
    <property type="entry name" value="TRNASE Z TRZ1"/>
    <property type="match status" value="1"/>
</dbReference>
<evidence type="ECO:0000313" key="3">
    <source>
        <dbReference type="WBParaSite" id="maker-E.canG7_contigs_3209-snap-gene-0.33-mRNA-1"/>
    </source>
</evidence>
<evidence type="ECO:0000313" key="2">
    <source>
        <dbReference type="Proteomes" id="UP000887562"/>
    </source>
</evidence>
<protein>
    <submittedName>
        <fullName evidence="3">Metallo-beta-lactamase domain-containing protein</fullName>
    </submittedName>
</protein>
<sequence length="278" mass="32116">MSRGYPIKDFYVYGWSVSGNETAIGVQKHRMFFMFDVGIAPAWSVNAEHVFISHGHIDHIGAICQHMRKRELNRLPPALYYLLPHLIEPVRALCRAFGQLQGEEIYSLLHPRLVEMSPGSSIKINSRWSVESFPTDHVCQSQGYILFHKDYQSGVRRPEIAYTGDTRFTIFTQPAHRDILRVRLLISEVTYLDENLRMKENAEKYGHSRIHEYAENAYLFEEVGALFLIHFSDRYSVPAIKDRVYGYLPPELGRKVFCSLTAKKASRLEHSAFPPLLQ</sequence>
<dbReference type="Proteomes" id="UP000887562">
    <property type="component" value="Unplaced"/>
</dbReference>
<dbReference type="InterPro" id="IPR001279">
    <property type="entry name" value="Metallo-B-lactamas"/>
</dbReference>
<keyword evidence="2" id="KW-1185">Reference proteome</keyword>
<dbReference type="Pfam" id="PF12706">
    <property type="entry name" value="Lactamase_B_2"/>
    <property type="match status" value="1"/>
</dbReference>
<organism evidence="2 3">
    <name type="scientific">Echinococcus canadensis</name>
    <dbReference type="NCBI Taxonomy" id="519352"/>
    <lineage>
        <taxon>Eukaryota</taxon>
        <taxon>Metazoa</taxon>
        <taxon>Spiralia</taxon>
        <taxon>Lophotrochozoa</taxon>
        <taxon>Platyhelminthes</taxon>
        <taxon>Cestoda</taxon>
        <taxon>Eucestoda</taxon>
        <taxon>Cyclophyllidea</taxon>
        <taxon>Taeniidae</taxon>
        <taxon>Echinococcus</taxon>
        <taxon>Echinococcus canadensis group</taxon>
    </lineage>
</organism>